<accession>A0A0F9P3F1</accession>
<feature type="non-terminal residue" evidence="1">
    <location>
        <position position="289"/>
    </location>
</feature>
<protein>
    <submittedName>
        <fullName evidence="1">Uncharacterized protein</fullName>
    </submittedName>
</protein>
<sequence length="289" mass="33540">MAEAQQKRQDLQTYLLETTETFLRRHNSRMRGAGRALDLSITVREDNFNVFLEFQGERQKCSLILPKARRNEFGNLVIGDRNDRALCPFMIVQNGQPAHVSYEQLIGVLLSTNIEELFPQQGKRNFIDKILFGFQSGRGRLAISLCQRFLNLNLFNALPLSGTPMQDWAMNRRMMIFDPVFETLRPDEKLEYQRRKNELLFPWTSIGLSDGAAAVKNYILQDELRKYTAFGLRHHNPIRNLYSTLGMKGPEQSRVVSRSAYDLEKQGVKRGGWNWMTVFLDLPDNFEDQ</sequence>
<gene>
    <name evidence="1" type="ORF">LCGC14_1263340</name>
</gene>
<proteinExistence type="predicted"/>
<evidence type="ECO:0000313" key="1">
    <source>
        <dbReference type="EMBL" id="KKM87992.1"/>
    </source>
</evidence>
<dbReference type="EMBL" id="LAZR01007021">
    <property type="protein sequence ID" value="KKM87992.1"/>
    <property type="molecule type" value="Genomic_DNA"/>
</dbReference>
<reference evidence="1" key="1">
    <citation type="journal article" date="2015" name="Nature">
        <title>Complex archaea that bridge the gap between prokaryotes and eukaryotes.</title>
        <authorList>
            <person name="Spang A."/>
            <person name="Saw J.H."/>
            <person name="Jorgensen S.L."/>
            <person name="Zaremba-Niedzwiedzka K."/>
            <person name="Martijn J."/>
            <person name="Lind A.E."/>
            <person name="van Eijk R."/>
            <person name="Schleper C."/>
            <person name="Guy L."/>
            <person name="Ettema T.J."/>
        </authorList>
    </citation>
    <scope>NUCLEOTIDE SEQUENCE</scope>
</reference>
<dbReference type="AlphaFoldDB" id="A0A0F9P3F1"/>
<comment type="caution">
    <text evidence="1">The sequence shown here is derived from an EMBL/GenBank/DDBJ whole genome shotgun (WGS) entry which is preliminary data.</text>
</comment>
<name>A0A0F9P3F1_9ZZZZ</name>
<organism evidence="1">
    <name type="scientific">marine sediment metagenome</name>
    <dbReference type="NCBI Taxonomy" id="412755"/>
    <lineage>
        <taxon>unclassified sequences</taxon>
        <taxon>metagenomes</taxon>
        <taxon>ecological metagenomes</taxon>
    </lineage>
</organism>